<dbReference type="Proteomes" id="UP000029224">
    <property type="component" value="Unassembled WGS sequence"/>
</dbReference>
<dbReference type="AlphaFoldDB" id="A0A090T144"/>
<keyword evidence="2" id="KW-1185">Reference proteome</keyword>
<evidence type="ECO:0000313" key="2">
    <source>
        <dbReference type="Proteomes" id="UP000029224"/>
    </source>
</evidence>
<accession>A0A090T144</accession>
<name>A0A090T144_9VIBR</name>
<evidence type="ECO:0000313" key="1">
    <source>
        <dbReference type="EMBL" id="GAL33735.1"/>
    </source>
</evidence>
<gene>
    <name evidence="1" type="ORF">JCM19240_2431</name>
</gene>
<protein>
    <submittedName>
        <fullName evidence="1">Uncharacterized protein</fullName>
    </submittedName>
</protein>
<sequence>MALIIENALADGTSFDKRILAILVEPCSFLGIGNFYLLDRACVNVQDIFGNTRFFVL</sequence>
<comment type="caution">
    <text evidence="1">The sequence shown here is derived from an EMBL/GenBank/DDBJ whole genome shotgun (WGS) entry which is preliminary data.</text>
</comment>
<reference evidence="1 2" key="1">
    <citation type="submission" date="2014-09" db="EMBL/GenBank/DDBJ databases">
        <title>Vibrio maritimus JCM 19240. (C210) whole genome shotgun sequence.</title>
        <authorList>
            <person name="Sawabe T."/>
            <person name="Meirelles P."/>
            <person name="Nakanishi M."/>
            <person name="Sayaka M."/>
            <person name="Hattori M."/>
            <person name="Ohkuma M."/>
        </authorList>
    </citation>
    <scope>NUCLEOTIDE SEQUENCE [LARGE SCALE GENOMIC DNA]</scope>
    <source>
        <strain evidence="1 2">JCM 19240</strain>
    </source>
</reference>
<organism evidence="1 2">
    <name type="scientific">Vibrio maritimus</name>
    <dbReference type="NCBI Taxonomy" id="990268"/>
    <lineage>
        <taxon>Bacteria</taxon>
        <taxon>Pseudomonadati</taxon>
        <taxon>Pseudomonadota</taxon>
        <taxon>Gammaproteobacteria</taxon>
        <taxon>Vibrionales</taxon>
        <taxon>Vibrionaceae</taxon>
        <taxon>Vibrio</taxon>
    </lineage>
</organism>
<reference evidence="1 2" key="2">
    <citation type="submission" date="2014-09" db="EMBL/GenBank/DDBJ databases">
        <authorList>
            <consortium name="NBRP consortium"/>
            <person name="Sawabe T."/>
            <person name="Meirelles P."/>
            <person name="Nakanishi M."/>
            <person name="Sayaka M."/>
            <person name="Hattori M."/>
            <person name="Ohkuma M."/>
        </authorList>
    </citation>
    <scope>NUCLEOTIDE SEQUENCE [LARGE SCALE GENOMIC DNA]</scope>
    <source>
        <strain evidence="1 2">JCM 19240</strain>
    </source>
</reference>
<proteinExistence type="predicted"/>
<dbReference type="EMBL" id="BBMT01000003">
    <property type="protein sequence ID" value="GAL33735.1"/>
    <property type="molecule type" value="Genomic_DNA"/>
</dbReference>